<accession>B9RF00</accession>
<protein>
    <submittedName>
        <fullName evidence="1">Uncharacterized protein</fullName>
    </submittedName>
</protein>
<evidence type="ECO:0000313" key="2">
    <source>
        <dbReference type="Proteomes" id="UP000008311"/>
    </source>
</evidence>
<keyword evidence="2" id="KW-1185">Reference proteome</keyword>
<dbReference type="Proteomes" id="UP000008311">
    <property type="component" value="Unassembled WGS sequence"/>
</dbReference>
<organism evidence="1 2">
    <name type="scientific">Ricinus communis</name>
    <name type="common">Castor bean</name>
    <dbReference type="NCBI Taxonomy" id="3988"/>
    <lineage>
        <taxon>Eukaryota</taxon>
        <taxon>Viridiplantae</taxon>
        <taxon>Streptophyta</taxon>
        <taxon>Embryophyta</taxon>
        <taxon>Tracheophyta</taxon>
        <taxon>Spermatophyta</taxon>
        <taxon>Magnoliopsida</taxon>
        <taxon>eudicotyledons</taxon>
        <taxon>Gunneridae</taxon>
        <taxon>Pentapetalae</taxon>
        <taxon>rosids</taxon>
        <taxon>fabids</taxon>
        <taxon>Malpighiales</taxon>
        <taxon>Euphorbiaceae</taxon>
        <taxon>Acalyphoideae</taxon>
        <taxon>Acalypheae</taxon>
        <taxon>Ricinus</taxon>
    </lineage>
</organism>
<proteinExistence type="predicted"/>
<name>B9RF00_RICCO</name>
<sequence length="134" mass="14663">MLVLGMPKLHRKIECWNSRQFRLWQISHVRIRWQFRKLGALQALSGSSDTSGFGSSCNWGILSFGDSSNSGLCSGSSLGNSGFGSSVPQINVVTKSSLTSAWMAYQLINDKVMSSSGNVKDGELCLQVVHCIFR</sequence>
<dbReference type="InParanoid" id="B9RF00"/>
<dbReference type="AlphaFoldDB" id="B9RF00"/>
<dbReference type="EMBL" id="EQ973777">
    <property type="protein sequence ID" value="EEF49771.1"/>
    <property type="molecule type" value="Genomic_DNA"/>
</dbReference>
<gene>
    <name evidence="1" type="ORF">RCOM_1430060</name>
</gene>
<evidence type="ECO:0000313" key="1">
    <source>
        <dbReference type="EMBL" id="EEF49771.1"/>
    </source>
</evidence>
<reference evidence="2" key="1">
    <citation type="journal article" date="2010" name="Nat. Biotechnol.">
        <title>Draft genome sequence of the oilseed species Ricinus communis.</title>
        <authorList>
            <person name="Chan A.P."/>
            <person name="Crabtree J."/>
            <person name="Zhao Q."/>
            <person name="Lorenzi H."/>
            <person name="Orvis J."/>
            <person name="Puiu D."/>
            <person name="Melake-Berhan A."/>
            <person name="Jones K.M."/>
            <person name="Redman J."/>
            <person name="Chen G."/>
            <person name="Cahoon E.B."/>
            <person name="Gedil M."/>
            <person name="Stanke M."/>
            <person name="Haas B.J."/>
            <person name="Wortman J.R."/>
            <person name="Fraser-Liggett C.M."/>
            <person name="Ravel J."/>
            <person name="Rabinowicz P.D."/>
        </authorList>
    </citation>
    <scope>NUCLEOTIDE SEQUENCE [LARGE SCALE GENOMIC DNA]</scope>
    <source>
        <strain evidence="2">cv. Hale</strain>
    </source>
</reference>